<evidence type="ECO:0000313" key="2">
    <source>
        <dbReference type="EMBL" id="UUV21379.1"/>
    </source>
</evidence>
<organism evidence="2 3">
    <name type="scientific">Paenimyroides aestuarii</name>
    <dbReference type="NCBI Taxonomy" id="2968490"/>
    <lineage>
        <taxon>Bacteria</taxon>
        <taxon>Pseudomonadati</taxon>
        <taxon>Bacteroidota</taxon>
        <taxon>Flavobacteriia</taxon>
        <taxon>Flavobacteriales</taxon>
        <taxon>Flavobacteriaceae</taxon>
        <taxon>Paenimyroides</taxon>
    </lineage>
</organism>
<sequence>MEIVSKILIALVALEHLYIMYFEMFAWETIGKRTFKSIPENLFKPTKGLAANQGLYNGFLAAGLIWSLLICNKEWSVNISIFFLCCVIIAGVYGAITASKRIFFVQALPAILALIAVLFQKH</sequence>
<feature type="transmembrane region" description="Helical" evidence="1">
    <location>
        <begin position="50"/>
        <end position="70"/>
    </location>
</feature>
<feature type="transmembrane region" description="Helical" evidence="1">
    <location>
        <begin position="102"/>
        <end position="119"/>
    </location>
</feature>
<keyword evidence="1" id="KW-0812">Transmembrane</keyword>
<name>A0ABY5NSB5_9FLAO</name>
<evidence type="ECO:0000313" key="3">
    <source>
        <dbReference type="Proteomes" id="UP001317001"/>
    </source>
</evidence>
<keyword evidence="1" id="KW-0472">Membrane</keyword>
<keyword evidence="1" id="KW-1133">Transmembrane helix</keyword>
<dbReference type="Pfam" id="PF06993">
    <property type="entry name" value="DUF1304"/>
    <property type="match status" value="1"/>
</dbReference>
<dbReference type="Proteomes" id="UP001317001">
    <property type="component" value="Chromosome"/>
</dbReference>
<evidence type="ECO:0000256" key="1">
    <source>
        <dbReference type="SAM" id="Phobius"/>
    </source>
</evidence>
<protein>
    <submittedName>
        <fullName evidence="2">DUF1304 domain-containing protein</fullName>
    </submittedName>
</protein>
<dbReference type="PANTHER" id="PTHR38446:SF1">
    <property type="entry name" value="BLL0914 PROTEIN"/>
    <property type="match status" value="1"/>
</dbReference>
<dbReference type="EMBL" id="CP102382">
    <property type="protein sequence ID" value="UUV21379.1"/>
    <property type="molecule type" value="Genomic_DNA"/>
</dbReference>
<reference evidence="2 3" key="1">
    <citation type="submission" date="2022-08" db="EMBL/GenBank/DDBJ databases">
        <title>Myroides zhujiangensis sp. nov., a novel bacterium isolated from sediment in the Pearl River Estuary.</title>
        <authorList>
            <person name="Cui L."/>
        </authorList>
    </citation>
    <scope>NUCLEOTIDE SEQUENCE [LARGE SCALE GENOMIC DNA]</scope>
    <source>
        <strain evidence="2 3">SCSIO 72103</strain>
    </source>
</reference>
<feature type="transmembrane region" description="Helical" evidence="1">
    <location>
        <begin position="77"/>
        <end position="96"/>
    </location>
</feature>
<gene>
    <name evidence="2" type="ORF">NPX36_13775</name>
</gene>
<keyword evidence="3" id="KW-1185">Reference proteome</keyword>
<dbReference type="RefSeq" id="WP_257499306.1">
    <property type="nucleotide sequence ID" value="NZ_CP102382.1"/>
</dbReference>
<dbReference type="InterPro" id="IPR009732">
    <property type="entry name" value="DUF1304"/>
</dbReference>
<feature type="transmembrane region" description="Helical" evidence="1">
    <location>
        <begin position="7"/>
        <end position="30"/>
    </location>
</feature>
<proteinExistence type="predicted"/>
<accession>A0ABY5NSB5</accession>
<dbReference type="PANTHER" id="PTHR38446">
    <property type="entry name" value="BLL0914 PROTEIN"/>
    <property type="match status" value="1"/>
</dbReference>